<keyword evidence="3" id="KW-1185">Reference proteome</keyword>
<feature type="domain" description="DUF8094" evidence="1">
    <location>
        <begin position="36"/>
        <end position="322"/>
    </location>
</feature>
<proteinExistence type="predicted"/>
<comment type="caution">
    <text evidence="2">The sequence shown here is derived from an EMBL/GenBank/DDBJ whole genome shotgun (WGS) entry which is preliminary data.</text>
</comment>
<sequence length="347" mass="36885">MAASGLSIGRCMAVVIALLTLAGTACSGLPGQGTSVDVITPSRADKVVHDYWSVNEQAFSTYNPDLLLKIQTSPLLEAQVASIKAAKAAGDPMLKSARPLKKVTTYVPHQPDYPAQFLALVETVKVDSTGSPTQDSMAFYYRFAQPSENAPWKANFYVLATLDSPARVAVGRDGFATLLSPGDSSYVVDPKQLPGSLARYLNSGVASGSPQGPFAPGHLTTDAVTSLRKYRETMNKLGYTVDLAYQPGQFFDAYRGADGRAVVLFNLQSTDKIAVPDGLHCIVQPKDNLHRWGGLVAPGSYSQLVEGRLLQFVATAPAKKAGTAIDVPAYVETQVSAETSPADPACR</sequence>
<organism evidence="2 3">
    <name type="scientific">Candidatus Nephthysia bennettiae</name>
    <dbReference type="NCBI Taxonomy" id="3127016"/>
    <lineage>
        <taxon>Bacteria</taxon>
        <taxon>Bacillati</taxon>
        <taxon>Candidatus Dormiibacterota</taxon>
        <taxon>Candidatus Dormibacteria</taxon>
        <taxon>Candidatus Dormibacterales</taxon>
        <taxon>Candidatus Dormibacteraceae</taxon>
        <taxon>Candidatus Nephthysia</taxon>
    </lineage>
</organism>
<reference evidence="2" key="1">
    <citation type="submission" date="2020-10" db="EMBL/GenBank/DDBJ databases">
        <title>Ca. Dormibacterota MAGs.</title>
        <authorList>
            <person name="Montgomery K."/>
        </authorList>
    </citation>
    <scope>NUCLEOTIDE SEQUENCE [LARGE SCALE GENOMIC DNA]</scope>
    <source>
        <strain evidence="2">SC8812_S17_10</strain>
    </source>
</reference>
<dbReference type="Proteomes" id="UP000612893">
    <property type="component" value="Unassembled WGS sequence"/>
</dbReference>
<name>A0A934N276_9BACT</name>
<gene>
    <name evidence="2" type="ORF">JF922_06985</name>
</gene>
<evidence type="ECO:0000313" key="2">
    <source>
        <dbReference type="EMBL" id="MBJ7597815.1"/>
    </source>
</evidence>
<dbReference type="InterPro" id="IPR058407">
    <property type="entry name" value="DUF8094"/>
</dbReference>
<accession>A0A934N276</accession>
<dbReference type="Pfam" id="PF26366">
    <property type="entry name" value="DUF8094"/>
    <property type="match status" value="1"/>
</dbReference>
<dbReference type="EMBL" id="JAEKNR010000082">
    <property type="protein sequence ID" value="MBJ7597815.1"/>
    <property type="molecule type" value="Genomic_DNA"/>
</dbReference>
<evidence type="ECO:0000313" key="3">
    <source>
        <dbReference type="Proteomes" id="UP000612893"/>
    </source>
</evidence>
<dbReference type="AlphaFoldDB" id="A0A934N276"/>
<protein>
    <recommendedName>
        <fullName evidence="1">DUF8094 domain-containing protein</fullName>
    </recommendedName>
</protein>
<evidence type="ECO:0000259" key="1">
    <source>
        <dbReference type="Pfam" id="PF26366"/>
    </source>
</evidence>